<keyword evidence="3" id="KW-1185">Reference proteome</keyword>
<dbReference type="PANTHER" id="PTHR14305:SF0">
    <property type="entry name" value="E3 UBIQUITIN-PROTEIN LIGASE CCNB1IP1"/>
    <property type="match status" value="1"/>
</dbReference>
<gene>
    <name evidence="2" type="ORF">N0V91_003029</name>
</gene>
<evidence type="ECO:0000313" key="2">
    <source>
        <dbReference type="EMBL" id="KAJ4408773.1"/>
    </source>
</evidence>
<keyword evidence="1" id="KW-0175">Coiled coil</keyword>
<dbReference type="Proteomes" id="UP001140510">
    <property type="component" value="Unassembled WGS sequence"/>
</dbReference>
<proteinExistence type="predicted"/>
<organism evidence="2 3">
    <name type="scientific">Didymella pomorum</name>
    <dbReference type="NCBI Taxonomy" id="749634"/>
    <lineage>
        <taxon>Eukaryota</taxon>
        <taxon>Fungi</taxon>
        <taxon>Dikarya</taxon>
        <taxon>Ascomycota</taxon>
        <taxon>Pezizomycotina</taxon>
        <taxon>Dothideomycetes</taxon>
        <taxon>Pleosporomycetidae</taxon>
        <taxon>Pleosporales</taxon>
        <taxon>Pleosporineae</taxon>
        <taxon>Didymellaceae</taxon>
        <taxon>Didymella</taxon>
    </lineage>
</organism>
<name>A0A9W8ZHC7_9PLEO</name>
<comment type="caution">
    <text evidence="2">The sequence shown here is derived from an EMBL/GenBank/DDBJ whole genome shotgun (WGS) entry which is preliminary data.</text>
</comment>
<sequence length="182" mass="19838">MECASRSLAFHSYQTSQEIIYQEHLAKGLTDKYNVLSQQMDQLIHDANAQIKALQDKVQVAQQADCEALEAKNNELSSHFLEKAKALARQKKMYDSLKGQVMAANAAVAAGDEAKMTLQTVRAINRFADPVALAAVGNSEAALALDLLPATLNICKGEVWAVESTLVNLHLLARPDQAVFQS</sequence>
<dbReference type="InterPro" id="IPR042448">
    <property type="entry name" value="CCNB1IP1"/>
</dbReference>
<dbReference type="GO" id="GO:0000795">
    <property type="term" value="C:synaptonemal complex"/>
    <property type="evidence" value="ECO:0007669"/>
    <property type="project" value="InterPro"/>
</dbReference>
<dbReference type="GO" id="GO:0061630">
    <property type="term" value="F:ubiquitin protein ligase activity"/>
    <property type="evidence" value="ECO:0007669"/>
    <property type="project" value="InterPro"/>
</dbReference>
<accession>A0A9W8ZHC7</accession>
<evidence type="ECO:0000256" key="1">
    <source>
        <dbReference type="SAM" id="Coils"/>
    </source>
</evidence>
<reference evidence="2" key="1">
    <citation type="submission" date="2022-10" db="EMBL/GenBank/DDBJ databases">
        <title>Tapping the CABI collections for fungal endophytes: first genome assemblies for Collariella, Neodidymelliopsis, Ascochyta clinopodiicola, Didymella pomorum, Didymosphaeria variabile, Neocosmospora piperis and Neocucurbitaria cava.</title>
        <authorList>
            <person name="Hill R."/>
        </authorList>
    </citation>
    <scope>NUCLEOTIDE SEQUENCE</scope>
    <source>
        <strain evidence="2">IMI 355091</strain>
    </source>
</reference>
<protein>
    <submittedName>
        <fullName evidence="2">Uncharacterized protein</fullName>
    </submittedName>
</protein>
<dbReference type="OrthoDB" id="441210at2759"/>
<dbReference type="AlphaFoldDB" id="A0A9W8ZHC7"/>
<dbReference type="PANTHER" id="PTHR14305">
    <property type="entry name" value="E3 UBIQUITIN-PROTEIN LIGASE CCNB1IP1"/>
    <property type="match status" value="1"/>
</dbReference>
<dbReference type="EMBL" id="JAPEVA010000014">
    <property type="protein sequence ID" value="KAJ4408773.1"/>
    <property type="molecule type" value="Genomic_DNA"/>
</dbReference>
<feature type="coiled-coil region" evidence="1">
    <location>
        <begin position="37"/>
        <end position="64"/>
    </location>
</feature>
<evidence type="ECO:0000313" key="3">
    <source>
        <dbReference type="Proteomes" id="UP001140510"/>
    </source>
</evidence>
<dbReference type="GO" id="GO:0007131">
    <property type="term" value="P:reciprocal meiotic recombination"/>
    <property type="evidence" value="ECO:0007669"/>
    <property type="project" value="InterPro"/>
</dbReference>